<name>A0A7H1NRJ9_9PROT</name>
<keyword evidence="1" id="KW-0560">Oxidoreductase</keyword>
<protein>
    <submittedName>
        <fullName evidence="1">2OG-Fe dioxygenase</fullName>
    </submittedName>
</protein>
<dbReference type="RefSeq" id="WP_203412685.1">
    <property type="nucleotide sequence ID" value="NZ_CP060244.1"/>
</dbReference>
<dbReference type="AlphaFoldDB" id="A0A7H1NRJ9"/>
<evidence type="ECO:0000313" key="1">
    <source>
        <dbReference type="EMBL" id="QNT78409.1"/>
    </source>
</evidence>
<dbReference type="GO" id="GO:0051213">
    <property type="term" value="F:dioxygenase activity"/>
    <property type="evidence" value="ECO:0007669"/>
    <property type="project" value="UniProtKB-KW"/>
</dbReference>
<evidence type="ECO:0000313" key="2">
    <source>
        <dbReference type="Proteomes" id="UP000516349"/>
    </source>
</evidence>
<gene>
    <name evidence="1" type="ORF">JGUZn3_11830</name>
</gene>
<dbReference type="Gene3D" id="2.60.120.620">
    <property type="entry name" value="q2cbj1_9rhob like domain"/>
    <property type="match status" value="1"/>
</dbReference>
<accession>A0A7H1NRJ9</accession>
<sequence>MLHLNNRSIGHNLRRDKTVTISGSDFTLNGEFDNFVKFTKSWEDMGVDQFYGQAKHGTRYRRYSDFNYNPVTHQLTQLEHRAYEQSLIHNKYVGGIERHFNDFDNNIITSPILQSLVKIDFNVYKEVLPEKLHTETWQCQIHQIRIEIKPDQKIEITPEGIHCDGYPFSGVHFWGRHNVEGAQSQIFTKDEILVDSGTYQNILDTTFFLDREMLHYVTPAINPTDTQMGFRQIIAVSFSRPGSEYDIIK</sequence>
<dbReference type="Proteomes" id="UP000516349">
    <property type="component" value="Chromosome"/>
</dbReference>
<reference evidence="1 2" key="1">
    <citation type="submission" date="2020-08" db="EMBL/GenBank/DDBJ databases">
        <title>Complete genome sequence of Entomobacter blattae G55GP.</title>
        <authorList>
            <person name="Poehlein A."/>
            <person name="Guzman J."/>
            <person name="Daniel R."/>
            <person name="Vilcinskas A."/>
        </authorList>
    </citation>
    <scope>NUCLEOTIDE SEQUENCE [LARGE SCALE GENOMIC DNA]</scope>
    <source>
        <strain evidence="1 2">G55GP</strain>
    </source>
</reference>
<keyword evidence="1" id="KW-0223">Dioxygenase</keyword>
<dbReference type="EMBL" id="CP060244">
    <property type="protein sequence ID" value="QNT78409.1"/>
    <property type="molecule type" value="Genomic_DNA"/>
</dbReference>
<organism evidence="1 2">
    <name type="scientific">Entomobacter blattae</name>
    <dbReference type="NCBI Taxonomy" id="2762277"/>
    <lineage>
        <taxon>Bacteria</taxon>
        <taxon>Pseudomonadati</taxon>
        <taxon>Pseudomonadota</taxon>
        <taxon>Alphaproteobacteria</taxon>
        <taxon>Acetobacterales</taxon>
        <taxon>Acetobacteraceae</taxon>
        <taxon>Entomobacter</taxon>
    </lineage>
</organism>
<dbReference type="InterPro" id="IPR018724">
    <property type="entry name" value="2OG-Fe_dioxygenase"/>
</dbReference>
<keyword evidence="2" id="KW-1185">Reference proteome</keyword>
<proteinExistence type="predicted"/>
<dbReference type="KEGG" id="ebla:JGUZn3_11830"/>
<dbReference type="Pfam" id="PF10014">
    <property type="entry name" value="2OG-Fe_Oxy_2"/>
    <property type="match status" value="1"/>
</dbReference>